<dbReference type="GO" id="GO:0046789">
    <property type="term" value="F:host cell surface receptor binding"/>
    <property type="evidence" value="ECO:0007669"/>
    <property type="project" value="InterPro"/>
</dbReference>
<name>Q6S4X8_PLAFA</name>
<dbReference type="SUPFAM" id="SSF140924">
    <property type="entry name" value="Duffy binding domain-like"/>
    <property type="match status" value="1"/>
</dbReference>
<dbReference type="Gene3D" id="1.20.1310.20">
    <property type="entry name" value="Duffy-antigen binding domain"/>
    <property type="match status" value="1"/>
</dbReference>
<dbReference type="AlphaFoldDB" id="Q6S4X8"/>
<dbReference type="InterPro" id="IPR008602">
    <property type="entry name" value="Duffy-antigen-binding"/>
</dbReference>
<dbReference type="Pfam" id="PF05424">
    <property type="entry name" value="Duffy_binding"/>
    <property type="match status" value="1"/>
</dbReference>
<evidence type="ECO:0000259" key="1">
    <source>
        <dbReference type="Pfam" id="PF05424"/>
    </source>
</evidence>
<dbReference type="EMBL" id="AY466365">
    <property type="protein sequence ID" value="AAS57889.1"/>
    <property type="molecule type" value="Genomic_DNA"/>
</dbReference>
<reference evidence="2" key="1">
    <citation type="journal article" date="2006" name="Infect. Immun.">
        <title>Transcribed var genes associated with placental malaria in Malawian women.</title>
        <authorList>
            <person name="Duffy M.F."/>
            <person name="Caragounis A."/>
            <person name="Noviyanti R."/>
            <person name="Kyriacou H.M."/>
            <person name="Choong E.K."/>
            <person name="Boysen K."/>
            <person name="Healer J."/>
            <person name="Rowe J.A."/>
            <person name="Molyneux M.E."/>
            <person name="Brown G.V."/>
            <person name="Rogerson S.J."/>
        </authorList>
    </citation>
    <scope>NUCLEOTIDE SEQUENCE</scope>
    <source>
        <strain evidence="2">MW plc22.1gd</strain>
    </source>
</reference>
<feature type="domain" description="Duffy-antigen binding" evidence="1">
    <location>
        <begin position="4"/>
        <end position="142"/>
    </location>
</feature>
<accession>Q6S4X8</accession>
<proteinExistence type="predicted"/>
<dbReference type="InterPro" id="IPR042202">
    <property type="entry name" value="Duffy-ag-bd_sf"/>
</dbReference>
<evidence type="ECO:0000313" key="2">
    <source>
        <dbReference type="EMBL" id="AAS57889.1"/>
    </source>
</evidence>
<dbReference type="GO" id="GO:0016020">
    <property type="term" value="C:membrane"/>
    <property type="evidence" value="ECO:0007669"/>
    <property type="project" value="InterPro"/>
</dbReference>
<feature type="non-terminal residue" evidence="2">
    <location>
        <position position="174"/>
    </location>
</feature>
<organism evidence="2">
    <name type="scientific">Plasmodium falciparum</name>
    <name type="common">malaria parasite P. falciparum</name>
    <dbReference type="NCBI Taxonomy" id="5833"/>
    <lineage>
        <taxon>Eukaryota</taxon>
        <taxon>Sar</taxon>
        <taxon>Alveolata</taxon>
        <taxon>Apicomplexa</taxon>
        <taxon>Aconoidasida</taxon>
        <taxon>Haemosporida</taxon>
        <taxon>Plasmodiidae</taxon>
        <taxon>Plasmodium</taxon>
        <taxon>Plasmodium (Laverania)</taxon>
    </lineage>
</organism>
<sequence length="174" mass="20621">VNDLKDLTHQSNENSLRQALIKCAAKEIYFSWMKYKSQYSDAQTKLQNGKIPDDFKRIMYYSYGDYRDIFFNTDISSPQSIKDISSKIKSILKEQNSNIQRGKGKEDNSQREAWWSSHKNEIWEAMICGLIEHFAEKNNKEQARIKLNSSYNYDAIKSNLEKFASRPQFFRWFT</sequence>
<protein>
    <submittedName>
        <fullName evidence="2">EMP1</fullName>
    </submittedName>
</protein>
<feature type="non-terminal residue" evidence="2">
    <location>
        <position position="1"/>
    </location>
</feature>